<dbReference type="PANTHER" id="PTHR11419:SF0">
    <property type="entry name" value="INTERFERON GAMMA"/>
    <property type="match status" value="1"/>
</dbReference>
<evidence type="ECO:0000313" key="9">
    <source>
        <dbReference type="RefSeq" id="XP_054843743.1"/>
    </source>
</evidence>
<comment type="subcellular location">
    <subcellularLocation>
        <location evidence="1">Secreted</location>
    </subcellularLocation>
</comment>
<evidence type="ECO:0000256" key="5">
    <source>
        <dbReference type="ARBA" id="ARBA00023180"/>
    </source>
</evidence>
<reference evidence="9" key="1">
    <citation type="submission" date="2025-08" db="UniProtKB">
        <authorList>
            <consortium name="RefSeq"/>
        </authorList>
    </citation>
    <scope>IDENTIFICATION</scope>
    <source>
        <tissue evidence="9">Blood</tissue>
    </source>
</reference>
<dbReference type="PANTHER" id="PTHR11419">
    <property type="entry name" value="INTERFERON GAMMA"/>
    <property type="match status" value="1"/>
</dbReference>
<dbReference type="Pfam" id="PF00714">
    <property type="entry name" value="IFN-gamma"/>
    <property type="match status" value="1"/>
</dbReference>
<dbReference type="Proteomes" id="UP001190640">
    <property type="component" value="Chromosome 9"/>
</dbReference>
<evidence type="ECO:0000256" key="2">
    <source>
        <dbReference type="ARBA" id="ARBA00007566"/>
    </source>
</evidence>
<evidence type="ECO:0000256" key="1">
    <source>
        <dbReference type="ARBA" id="ARBA00004613"/>
    </source>
</evidence>
<dbReference type="KEGG" id="emc:129335334"/>
<evidence type="ECO:0000256" key="6">
    <source>
        <dbReference type="SAM" id="MobiDB-lite"/>
    </source>
</evidence>
<keyword evidence="4" id="KW-0964">Secreted</keyword>
<keyword evidence="8" id="KW-1185">Reference proteome</keyword>
<feature type="region of interest" description="Disordered" evidence="6">
    <location>
        <begin position="152"/>
        <end position="176"/>
    </location>
</feature>
<name>A0AA97JSJ5_EUBMA</name>
<proteinExistence type="inferred from homology"/>
<dbReference type="InterPro" id="IPR009079">
    <property type="entry name" value="4_helix_cytokine-like_core"/>
</dbReference>
<keyword evidence="5" id="KW-0325">Glycoprotein</keyword>
<keyword evidence="7" id="KW-0732">Signal</keyword>
<dbReference type="GO" id="GO:0005133">
    <property type="term" value="F:type II interferon receptor binding"/>
    <property type="evidence" value="ECO:0007669"/>
    <property type="project" value="InterPro"/>
</dbReference>
<feature type="chain" id="PRO_5041689849" evidence="7">
    <location>
        <begin position="19"/>
        <end position="176"/>
    </location>
</feature>
<accession>A0AA97JSJ5</accession>
<organism evidence="8 9">
    <name type="scientific">Eublepharis macularius</name>
    <name type="common">Leopard gecko</name>
    <name type="synonym">Cyrtodactylus macularius</name>
    <dbReference type="NCBI Taxonomy" id="481883"/>
    <lineage>
        <taxon>Eukaryota</taxon>
        <taxon>Metazoa</taxon>
        <taxon>Chordata</taxon>
        <taxon>Craniata</taxon>
        <taxon>Vertebrata</taxon>
        <taxon>Euteleostomi</taxon>
        <taxon>Lepidosauria</taxon>
        <taxon>Squamata</taxon>
        <taxon>Bifurcata</taxon>
        <taxon>Gekkota</taxon>
        <taxon>Eublepharidae</taxon>
        <taxon>Eublepharinae</taxon>
        <taxon>Eublepharis</taxon>
    </lineage>
</organism>
<comment type="similarity">
    <text evidence="2">Belongs to the type II (or gamma) interferon family.</text>
</comment>
<dbReference type="GO" id="GO:0002250">
    <property type="term" value="P:adaptive immune response"/>
    <property type="evidence" value="ECO:0007669"/>
    <property type="project" value="TreeGrafter"/>
</dbReference>
<evidence type="ECO:0000313" key="8">
    <source>
        <dbReference type="Proteomes" id="UP001190640"/>
    </source>
</evidence>
<dbReference type="GO" id="GO:0005615">
    <property type="term" value="C:extracellular space"/>
    <property type="evidence" value="ECO:0007669"/>
    <property type="project" value="UniProtKB-KW"/>
</dbReference>
<sequence>MTWQILLLVSLAISCSDGHILVDSVFDQIKEDIIRLQQDYNASQSDVAEGKPIFINKLYDNLWSEGKEKKILLAQIISIYGKMLKNSTNIGTAKHIWNVLEALEIYKTKYNESLKKATDIIELAKLPISDFKLQRKAVVELYRVLQEVNKEENQRKRRSKKPSPQLLQRLRQNYRG</sequence>
<protein>
    <submittedName>
        <fullName evidence="9">Interferon gamma-like</fullName>
    </submittedName>
</protein>
<dbReference type="InterPro" id="IPR002069">
    <property type="entry name" value="Interferon_gamma"/>
</dbReference>
<gene>
    <name evidence="9" type="primary">LOC129335334</name>
</gene>
<dbReference type="AlphaFoldDB" id="A0AA97JSJ5"/>
<evidence type="ECO:0000256" key="7">
    <source>
        <dbReference type="SAM" id="SignalP"/>
    </source>
</evidence>
<dbReference type="RefSeq" id="XP_054843743.1">
    <property type="nucleotide sequence ID" value="XM_054987768.1"/>
</dbReference>
<evidence type="ECO:0000256" key="3">
    <source>
        <dbReference type="ARBA" id="ARBA00022514"/>
    </source>
</evidence>
<dbReference type="GO" id="GO:0006959">
    <property type="term" value="P:humoral immune response"/>
    <property type="evidence" value="ECO:0007669"/>
    <property type="project" value="TreeGrafter"/>
</dbReference>
<dbReference type="GeneID" id="129335334"/>
<keyword evidence="3" id="KW-0202">Cytokine</keyword>
<evidence type="ECO:0000256" key="4">
    <source>
        <dbReference type="ARBA" id="ARBA00022525"/>
    </source>
</evidence>
<dbReference type="SUPFAM" id="SSF47266">
    <property type="entry name" value="4-helical cytokines"/>
    <property type="match status" value="1"/>
</dbReference>
<feature type="signal peptide" evidence="7">
    <location>
        <begin position="1"/>
        <end position="18"/>
    </location>
</feature>
<dbReference type="GO" id="GO:0005125">
    <property type="term" value="F:cytokine activity"/>
    <property type="evidence" value="ECO:0007669"/>
    <property type="project" value="UniProtKB-KW"/>
</dbReference>
<dbReference type="Gene3D" id="1.20.1250.10">
    <property type="match status" value="1"/>
</dbReference>